<dbReference type="PANTHER" id="PTHR43298">
    <property type="entry name" value="MULTIDRUG RESISTANCE PROTEIN NORM-RELATED"/>
    <property type="match status" value="1"/>
</dbReference>
<feature type="transmembrane region" description="Helical" evidence="10">
    <location>
        <begin position="92"/>
        <end position="113"/>
    </location>
</feature>
<feature type="transmembrane region" description="Helical" evidence="10">
    <location>
        <begin position="48"/>
        <end position="71"/>
    </location>
</feature>
<dbReference type="InterPro" id="IPR050222">
    <property type="entry name" value="MATE_MdtK"/>
</dbReference>
<evidence type="ECO:0000256" key="8">
    <source>
        <dbReference type="ARBA" id="ARBA00023136"/>
    </source>
</evidence>
<feature type="transmembrane region" description="Helical" evidence="10">
    <location>
        <begin position="332"/>
        <end position="355"/>
    </location>
</feature>
<proteinExistence type="predicted"/>
<reference evidence="11 12" key="1">
    <citation type="submission" date="2016-10" db="EMBL/GenBank/DDBJ databases">
        <authorList>
            <person name="de Groot N.N."/>
        </authorList>
    </citation>
    <scope>NUCLEOTIDE SEQUENCE [LARGE SCALE GENOMIC DNA]</scope>
    <source>
        <strain evidence="11 12">DSM 22489</strain>
    </source>
</reference>
<evidence type="ECO:0000256" key="4">
    <source>
        <dbReference type="ARBA" id="ARBA00022475"/>
    </source>
</evidence>
<feature type="transmembrane region" description="Helical" evidence="10">
    <location>
        <begin position="367"/>
        <end position="386"/>
    </location>
</feature>
<dbReference type="PANTHER" id="PTHR43298:SF2">
    <property type="entry name" value="FMN_FAD EXPORTER YEEO-RELATED"/>
    <property type="match status" value="1"/>
</dbReference>
<organism evidence="11 12">
    <name type="scientific">Bryocella elongata</name>
    <dbReference type="NCBI Taxonomy" id="863522"/>
    <lineage>
        <taxon>Bacteria</taxon>
        <taxon>Pseudomonadati</taxon>
        <taxon>Acidobacteriota</taxon>
        <taxon>Terriglobia</taxon>
        <taxon>Terriglobales</taxon>
        <taxon>Acidobacteriaceae</taxon>
        <taxon>Bryocella</taxon>
    </lineage>
</organism>
<feature type="transmembrane region" description="Helical" evidence="10">
    <location>
        <begin position="163"/>
        <end position="187"/>
    </location>
</feature>
<dbReference type="CDD" id="cd13131">
    <property type="entry name" value="MATE_NorM_like"/>
    <property type="match status" value="1"/>
</dbReference>
<dbReference type="GO" id="GO:0015297">
    <property type="term" value="F:antiporter activity"/>
    <property type="evidence" value="ECO:0007669"/>
    <property type="project" value="UniProtKB-KW"/>
</dbReference>
<keyword evidence="7" id="KW-0406">Ion transport</keyword>
<keyword evidence="3" id="KW-0050">Antiport</keyword>
<feature type="transmembrane region" description="Helical" evidence="10">
    <location>
        <begin position="207"/>
        <end position="228"/>
    </location>
</feature>
<dbReference type="InterPro" id="IPR002528">
    <property type="entry name" value="MATE_fam"/>
</dbReference>
<evidence type="ECO:0000256" key="7">
    <source>
        <dbReference type="ARBA" id="ARBA00023065"/>
    </source>
</evidence>
<sequence>MPGMTSIRRELKPLLTLAAPLILAELGWNAMSVVDTVLVGRLPHSSVPMGAAAIAQVMFNVCTFGAGGVLLGLDTLISQAFGAREIAEANRWLLHGLVLAGIVAAGLTALFLAGPHLLVLIPMDAEVRRQAVPAMQGLSWGALPLLLYFTLRRYLQAGHHAKPIAFALVSANLVNAAGDWLLIFPHAWRVGSHALILQGFGVTGSSWSTSFARLYLFLCLVIAVLWADRRHGYGLTATRIRIEGQHMRALVKLGAPAAAQVFIEVGIFGFASSAIASFGPLPLAGHEVALQCSATTFMVPFAISAATAVRVGHGIGRLRAQPDVAPKDAPAAAGWAGVIAGGGFMLLCAVAFFTIPTQIARFFTPDPGVIGAAVPLLAIAACFQFFDGLQTTLTGALRGAGNTTAPFLTQLICFWVVAMPLGALLAFHFKLGAAGVWMGLAIALAGAAVVMTYVWWKTTKRLAEPA</sequence>
<evidence type="ECO:0000256" key="9">
    <source>
        <dbReference type="ARBA" id="ARBA00031636"/>
    </source>
</evidence>
<feature type="transmembrane region" description="Helical" evidence="10">
    <location>
        <begin position="133"/>
        <end position="151"/>
    </location>
</feature>
<dbReference type="EMBL" id="FNVA01000003">
    <property type="protein sequence ID" value="SEG22146.1"/>
    <property type="molecule type" value="Genomic_DNA"/>
</dbReference>
<evidence type="ECO:0000313" key="11">
    <source>
        <dbReference type="EMBL" id="SEG22146.1"/>
    </source>
</evidence>
<evidence type="ECO:0000256" key="1">
    <source>
        <dbReference type="ARBA" id="ARBA00004651"/>
    </source>
</evidence>
<dbReference type="Pfam" id="PF01554">
    <property type="entry name" value="MatE"/>
    <property type="match status" value="2"/>
</dbReference>
<keyword evidence="4" id="KW-1003">Cell membrane</keyword>
<evidence type="ECO:0000313" key="12">
    <source>
        <dbReference type="Proteomes" id="UP000236728"/>
    </source>
</evidence>
<feature type="transmembrane region" description="Helical" evidence="10">
    <location>
        <begin position="407"/>
        <end position="429"/>
    </location>
</feature>
<evidence type="ECO:0000256" key="10">
    <source>
        <dbReference type="SAM" id="Phobius"/>
    </source>
</evidence>
<dbReference type="NCBIfam" id="TIGR00797">
    <property type="entry name" value="matE"/>
    <property type="match status" value="1"/>
</dbReference>
<dbReference type="GO" id="GO:0006811">
    <property type="term" value="P:monoatomic ion transport"/>
    <property type="evidence" value="ECO:0007669"/>
    <property type="project" value="UniProtKB-KW"/>
</dbReference>
<dbReference type="GO" id="GO:0042910">
    <property type="term" value="F:xenobiotic transmembrane transporter activity"/>
    <property type="evidence" value="ECO:0007669"/>
    <property type="project" value="InterPro"/>
</dbReference>
<feature type="transmembrane region" description="Helical" evidence="10">
    <location>
        <begin position="249"/>
        <end position="276"/>
    </location>
</feature>
<keyword evidence="5 10" id="KW-0812">Transmembrane</keyword>
<gene>
    <name evidence="11" type="ORF">SAMN05421819_2256</name>
</gene>
<feature type="transmembrane region" description="Helical" evidence="10">
    <location>
        <begin position="288"/>
        <end position="311"/>
    </location>
</feature>
<dbReference type="Proteomes" id="UP000236728">
    <property type="component" value="Unassembled WGS sequence"/>
</dbReference>
<evidence type="ECO:0000256" key="3">
    <source>
        <dbReference type="ARBA" id="ARBA00022449"/>
    </source>
</evidence>
<keyword evidence="8 10" id="KW-0472">Membrane</keyword>
<accession>A0A1H5YFD5</accession>
<keyword evidence="6 10" id="KW-1133">Transmembrane helix</keyword>
<comment type="subcellular location">
    <subcellularLocation>
        <location evidence="1">Cell membrane</location>
        <topology evidence="1">Multi-pass membrane protein</topology>
    </subcellularLocation>
</comment>
<dbReference type="PIRSF" id="PIRSF006603">
    <property type="entry name" value="DinF"/>
    <property type="match status" value="1"/>
</dbReference>
<evidence type="ECO:0000256" key="6">
    <source>
        <dbReference type="ARBA" id="ARBA00022989"/>
    </source>
</evidence>
<dbReference type="GO" id="GO:0005886">
    <property type="term" value="C:plasma membrane"/>
    <property type="evidence" value="ECO:0007669"/>
    <property type="project" value="UniProtKB-SubCell"/>
</dbReference>
<name>A0A1H5YFD5_9BACT</name>
<evidence type="ECO:0000256" key="5">
    <source>
        <dbReference type="ARBA" id="ARBA00022692"/>
    </source>
</evidence>
<keyword evidence="2" id="KW-0813">Transport</keyword>
<evidence type="ECO:0000256" key="2">
    <source>
        <dbReference type="ARBA" id="ARBA00022448"/>
    </source>
</evidence>
<protein>
    <recommendedName>
        <fullName evidence="9">Multidrug-efflux transporter</fullName>
    </recommendedName>
</protein>
<dbReference type="InterPro" id="IPR048279">
    <property type="entry name" value="MdtK-like"/>
</dbReference>
<dbReference type="AlphaFoldDB" id="A0A1H5YFD5"/>
<feature type="transmembrane region" description="Helical" evidence="10">
    <location>
        <begin position="435"/>
        <end position="456"/>
    </location>
</feature>
<keyword evidence="12" id="KW-1185">Reference proteome</keyword>